<comment type="subcellular location">
    <subcellularLocation>
        <location evidence="1 8">Cell outer membrane</location>
        <topology evidence="1 8">Multi-pass membrane protein</topology>
    </subcellularLocation>
</comment>
<organism evidence="11 12">
    <name type="scientific">Belliella calami</name>
    <dbReference type="NCBI Taxonomy" id="2923436"/>
    <lineage>
        <taxon>Bacteria</taxon>
        <taxon>Pseudomonadati</taxon>
        <taxon>Bacteroidota</taxon>
        <taxon>Cytophagia</taxon>
        <taxon>Cytophagales</taxon>
        <taxon>Cyclobacteriaceae</taxon>
        <taxon>Belliella</taxon>
    </lineage>
</organism>
<dbReference type="NCBIfam" id="TIGR04056">
    <property type="entry name" value="OMP_RagA_SusC"/>
    <property type="match status" value="1"/>
</dbReference>
<evidence type="ECO:0000256" key="9">
    <source>
        <dbReference type="SAM" id="SignalP"/>
    </source>
</evidence>
<dbReference type="SUPFAM" id="SSF49464">
    <property type="entry name" value="Carboxypeptidase regulatory domain-like"/>
    <property type="match status" value="1"/>
</dbReference>
<reference evidence="11" key="1">
    <citation type="submission" date="2022-03" db="EMBL/GenBank/DDBJ databases">
        <title>De novo assembled genomes of Belliella spp. (Cyclobacteriaceae) strains.</title>
        <authorList>
            <person name="Szabo A."/>
            <person name="Korponai K."/>
            <person name="Felfoldi T."/>
        </authorList>
    </citation>
    <scope>NUCLEOTIDE SEQUENCE</scope>
    <source>
        <strain evidence="11">DSM 107340</strain>
    </source>
</reference>
<evidence type="ECO:0000313" key="12">
    <source>
        <dbReference type="Proteomes" id="UP001165488"/>
    </source>
</evidence>
<evidence type="ECO:0000256" key="6">
    <source>
        <dbReference type="ARBA" id="ARBA00023136"/>
    </source>
</evidence>
<evidence type="ECO:0000256" key="1">
    <source>
        <dbReference type="ARBA" id="ARBA00004571"/>
    </source>
</evidence>
<dbReference type="InterPro" id="IPR012910">
    <property type="entry name" value="Plug_dom"/>
</dbReference>
<dbReference type="PROSITE" id="PS52016">
    <property type="entry name" value="TONB_DEPENDENT_REC_3"/>
    <property type="match status" value="1"/>
</dbReference>
<sequence>MRKTYKFSAVLVLFFLSVGWTFAQYTVTGTVIDSRTGEPLIGSNILVKNTTTGSVADLDGKFTLNISSNNEAVLVISSLGYLSQSITVSPTYTNLQIALKEDATNLEEVVITGLASSVKRSNLANAVSSVSAKDLTGTTTVQTTDGALYGKVAGATIRSNGGAPGGGLSIQLRGISSLSGASQPLIILDGVYINNSFQRTGRAAVSGAGGANQDDGANRLADLNPADIETIEVLKGPSAAAIYGTRANAGVIIITTKRGSEGKTRVSLSQDIGFAKPLRLLGVDEWSEEKINFFWSGDSEANRLRRATELERFRQGDRIDYEDYFYNNTALLSNTRMNITGGTEKTKFFISGNITSEDGTVKNTGFDRYSIRANIDHKISDRIKMSVSSNYINSKTDRGFTGNQNNSGASIGYSIAYVPNYFDLRPENGVYPTNPYFAENPVALTDNAINTSEVNRFVQAFNLDIDLLKTSNSFLKASIAGGLDFLQNSTMVYLPEFLQSQVASANPGDLLLGKQESFNSNFQAALVYNWNLGSVNMNSQAGMVRLDFRNSSLFNRGRGLVPGQTNLRQATVQEINEHFVSEIQEAGVFLQQEANWDDKIIGTVGIRWDKSSLSGDNSKLYSFPRASLAVNIANFDFFNSSVINQLKPRIAYGETAGPVAFGSIYTPLQGANIGGLLGSVVSNQFGNQNILPETATELEFGVDASLFNNRLSIEATYYIKNAQNNIQNLNLSPSVGVNITPSNEAELQNKGFELGISGTIVEKSSFKWFSRALYWQNRALITRLDIPTYILGAFGSGLGTFLYAEGYPPTSIVGTPANPDNPGGFTFWGDAQPKFNMSFFNTFSIRKNLELSFLLDWRKGGDNINLTSFLSDGGGTTNGWFDDDDGDGIPNGRQRPPAPFNNAGRWVQDASFVKVREIGLYYTVPRASVASAFGGYLENVKLGVSANNVFLFTKYEGYDPETSTFGARSVDNNVDIAPYPTPRRIFFHVTLDF</sequence>
<dbReference type="EMBL" id="JAKZGS010000002">
    <property type="protein sequence ID" value="MCH7396847.1"/>
    <property type="molecule type" value="Genomic_DNA"/>
</dbReference>
<comment type="caution">
    <text evidence="11">The sequence shown here is derived from an EMBL/GenBank/DDBJ whole genome shotgun (WGS) entry which is preliminary data.</text>
</comment>
<accession>A0ABS9UJQ0</accession>
<gene>
    <name evidence="11" type="ORF">MM236_02565</name>
</gene>
<evidence type="ECO:0000256" key="7">
    <source>
        <dbReference type="ARBA" id="ARBA00023237"/>
    </source>
</evidence>
<feature type="chain" id="PRO_5046112858" evidence="9">
    <location>
        <begin position="24"/>
        <end position="993"/>
    </location>
</feature>
<evidence type="ECO:0000256" key="8">
    <source>
        <dbReference type="PROSITE-ProRule" id="PRU01360"/>
    </source>
</evidence>
<dbReference type="InterPro" id="IPR008969">
    <property type="entry name" value="CarboxyPept-like_regulatory"/>
</dbReference>
<dbReference type="Gene3D" id="2.60.40.1120">
    <property type="entry name" value="Carboxypeptidase-like, regulatory domain"/>
    <property type="match status" value="1"/>
</dbReference>
<evidence type="ECO:0000256" key="2">
    <source>
        <dbReference type="ARBA" id="ARBA00022448"/>
    </source>
</evidence>
<keyword evidence="2 8" id="KW-0813">Transport</keyword>
<keyword evidence="7 8" id="KW-0998">Cell outer membrane</keyword>
<dbReference type="Pfam" id="PF13715">
    <property type="entry name" value="CarbopepD_reg_2"/>
    <property type="match status" value="1"/>
</dbReference>
<dbReference type="Pfam" id="PF07715">
    <property type="entry name" value="Plug"/>
    <property type="match status" value="1"/>
</dbReference>
<keyword evidence="4 8" id="KW-0812">Transmembrane</keyword>
<dbReference type="InterPro" id="IPR023997">
    <property type="entry name" value="TonB-dep_OMP_SusC/RagA_CS"/>
</dbReference>
<keyword evidence="6 8" id="KW-0472">Membrane</keyword>
<dbReference type="PANTHER" id="PTHR30069">
    <property type="entry name" value="TONB-DEPENDENT OUTER MEMBRANE RECEPTOR"/>
    <property type="match status" value="1"/>
</dbReference>
<name>A0ABS9UJQ0_9BACT</name>
<evidence type="ECO:0000256" key="4">
    <source>
        <dbReference type="ARBA" id="ARBA00022692"/>
    </source>
</evidence>
<keyword evidence="3 8" id="KW-1134">Transmembrane beta strand</keyword>
<dbReference type="InterPro" id="IPR036942">
    <property type="entry name" value="Beta-barrel_TonB_sf"/>
</dbReference>
<dbReference type="InterPro" id="IPR037066">
    <property type="entry name" value="Plug_dom_sf"/>
</dbReference>
<keyword evidence="5 9" id="KW-0732">Signal</keyword>
<proteinExistence type="inferred from homology"/>
<dbReference type="Proteomes" id="UP001165488">
    <property type="component" value="Unassembled WGS sequence"/>
</dbReference>
<dbReference type="Gene3D" id="2.170.130.10">
    <property type="entry name" value="TonB-dependent receptor, plug domain"/>
    <property type="match status" value="1"/>
</dbReference>
<dbReference type="InterPro" id="IPR023996">
    <property type="entry name" value="TonB-dep_OMP_SusC/RagA"/>
</dbReference>
<dbReference type="RefSeq" id="WP_241273367.1">
    <property type="nucleotide sequence ID" value="NZ_JAKZGS010000002.1"/>
</dbReference>
<dbReference type="SUPFAM" id="SSF56935">
    <property type="entry name" value="Porins"/>
    <property type="match status" value="1"/>
</dbReference>
<evidence type="ECO:0000256" key="5">
    <source>
        <dbReference type="ARBA" id="ARBA00022729"/>
    </source>
</evidence>
<dbReference type="InterPro" id="IPR039426">
    <property type="entry name" value="TonB-dep_rcpt-like"/>
</dbReference>
<dbReference type="NCBIfam" id="TIGR04057">
    <property type="entry name" value="SusC_RagA_signa"/>
    <property type="match status" value="1"/>
</dbReference>
<protein>
    <submittedName>
        <fullName evidence="11">SusC/RagA family TonB-linked outer membrane protein</fullName>
    </submittedName>
</protein>
<evidence type="ECO:0000256" key="3">
    <source>
        <dbReference type="ARBA" id="ARBA00022452"/>
    </source>
</evidence>
<feature type="domain" description="TonB-dependent receptor plug" evidence="10">
    <location>
        <begin position="121"/>
        <end position="251"/>
    </location>
</feature>
<dbReference type="Gene3D" id="2.40.170.20">
    <property type="entry name" value="TonB-dependent receptor, beta-barrel domain"/>
    <property type="match status" value="1"/>
</dbReference>
<feature type="signal peptide" evidence="9">
    <location>
        <begin position="1"/>
        <end position="23"/>
    </location>
</feature>
<comment type="similarity">
    <text evidence="8">Belongs to the TonB-dependent receptor family.</text>
</comment>
<dbReference type="PANTHER" id="PTHR30069:SF29">
    <property type="entry name" value="HEMOGLOBIN AND HEMOGLOBIN-HAPTOGLOBIN-BINDING PROTEIN 1-RELATED"/>
    <property type="match status" value="1"/>
</dbReference>
<evidence type="ECO:0000259" key="10">
    <source>
        <dbReference type="Pfam" id="PF07715"/>
    </source>
</evidence>
<evidence type="ECO:0000313" key="11">
    <source>
        <dbReference type="EMBL" id="MCH7396847.1"/>
    </source>
</evidence>
<keyword evidence="12" id="KW-1185">Reference proteome</keyword>